<keyword evidence="3" id="KW-1185">Reference proteome</keyword>
<organism evidence="2 3">
    <name type="scientific">Pseudoxanthomonas mexicana</name>
    <dbReference type="NCBI Taxonomy" id="128785"/>
    <lineage>
        <taxon>Bacteria</taxon>
        <taxon>Pseudomonadati</taxon>
        <taxon>Pseudomonadota</taxon>
        <taxon>Gammaproteobacteria</taxon>
        <taxon>Lysobacterales</taxon>
        <taxon>Lysobacteraceae</taxon>
        <taxon>Pseudoxanthomonas</taxon>
    </lineage>
</organism>
<accession>A0ABX6RAS2</accession>
<evidence type="ECO:0000256" key="1">
    <source>
        <dbReference type="SAM" id="MobiDB-lite"/>
    </source>
</evidence>
<name>A0ABX6RAS2_PSEMX</name>
<dbReference type="Proteomes" id="UP000515506">
    <property type="component" value="Chromosome"/>
</dbReference>
<protein>
    <recommendedName>
        <fullName evidence="4">DUF3619 family protein</fullName>
    </recommendedName>
</protein>
<feature type="region of interest" description="Disordered" evidence="1">
    <location>
        <begin position="76"/>
        <end position="108"/>
    </location>
</feature>
<gene>
    <name evidence="2" type="ORF">H4W19_17655</name>
</gene>
<dbReference type="RefSeq" id="WP_185895394.1">
    <property type="nucleotide sequence ID" value="NZ_CP060028.1"/>
</dbReference>
<evidence type="ECO:0000313" key="3">
    <source>
        <dbReference type="Proteomes" id="UP000515506"/>
    </source>
</evidence>
<evidence type="ECO:0000313" key="2">
    <source>
        <dbReference type="EMBL" id="QND80111.1"/>
    </source>
</evidence>
<evidence type="ECO:0008006" key="4">
    <source>
        <dbReference type="Google" id="ProtNLM"/>
    </source>
</evidence>
<sequence>MNPHTPDDGGFDAQARTLHRASLAQMSPQAMARLRAARHEAQRAAPASGDARPWRWLTATAFTAVLAVGVGLQFLPQAPTPSSPGVTTPAPLASTDGETLDETAAGTLEEDPDLYLWLASAEAQPLAME</sequence>
<proteinExistence type="predicted"/>
<reference evidence="2 3" key="1">
    <citation type="submission" date="2020-08" db="EMBL/GenBank/DDBJ databases">
        <title>Streptomycin resistant and MDR strain, P. mexicana.</title>
        <authorList>
            <person name="Ganesh-kumar S."/>
            <person name="Zhe T."/>
            <person name="Yu Z."/>
            <person name="Min Y."/>
        </authorList>
    </citation>
    <scope>NUCLEOTIDE SEQUENCE [LARGE SCALE GENOMIC DNA]</scope>
    <source>
        <strain evidence="2 3">GTZY</strain>
    </source>
</reference>
<dbReference type="EMBL" id="CP060028">
    <property type="protein sequence ID" value="QND80111.1"/>
    <property type="molecule type" value="Genomic_DNA"/>
</dbReference>